<reference evidence="7" key="1">
    <citation type="submission" date="2014-12" db="EMBL/GenBank/DDBJ databases">
        <title>Insight into the proteome of Arion vulgaris.</title>
        <authorList>
            <person name="Aradska J."/>
            <person name="Bulat T."/>
            <person name="Smidak R."/>
            <person name="Sarate P."/>
            <person name="Gangsoo J."/>
            <person name="Sialana F."/>
            <person name="Bilban M."/>
            <person name="Lubec G."/>
        </authorList>
    </citation>
    <scope>NUCLEOTIDE SEQUENCE</scope>
    <source>
        <tissue evidence="7">Skin</tissue>
    </source>
</reference>
<name>A0A0B7BNP4_9EUPU</name>
<dbReference type="PANTHER" id="PTHR43920:SF5">
    <property type="entry name" value="CHLORIDE INTRACELLULAR CHANNEL CLIC"/>
    <property type="match status" value="1"/>
</dbReference>
<evidence type="ECO:0000313" key="7">
    <source>
        <dbReference type="EMBL" id="CEK94512.1"/>
    </source>
</evidence>
<comment type="similarity">
    <text evidence="2">Belongs to the chloride channel CLIC family.</text>
</comment>
<dbReference type="Gene3D" id="3.40.30.10">
    <property type="entry name" value="Glutaredoxin"/>
    <property type="match status" value="1"/>
</dbReference>
<keyword evidence="3" id="KW-0812">Transmembrane</keyword>
<dbReference type="CDD" id="cd03198">
    <property type="entry name" value="GST_C_CLIC"/>
    <property type="match status" value="1"/>
</dbReference>
<dbReference type="PANTHER" id="PTHR43920">
    <property type="entry name" value="CHLORIDE INTRACELLULAR CHANNEL, ISOFORM A"/>
    <property type="match status" value="1"/>
</dbReference>
<organism evidence="7">
    <name type="scientific">Arion vulgaris</name>
    <dbReference type="NCBI Taxonomy" id="1028688"/>
    <lineage>
        <taxon>Eukaryota</taxon>
        <taxon>Metazoa</taxon>
        <taxon>Spiralia</taxon>
        <taxon>Lophotrochozoa</taxon>
        <taxon>Mollusca</taxon>
        <taxon>Gastropoda</taxon>
        <taxon>Heterobranchia</taxon>
        <taxon>Euthyneura</taxon>
        <taxon>Panpulmonata</taxon>
        <taxon>Eupulmonata</taxon>
        <taxon>Stylommatophora</taxon>
        <taxon>Helicina</taxon>
        <taxon>Arionoidea</taxon>
        <taxon>Arionidae</taxon>
        <taxon>Arion</taxon>
    </lineage>
</organism>
<dbReference type="GO" id="GO:0005737">
    <property type="term" value="C:cytoplasm"/>
    <property type="evidence" value="ECO:0007669"/>
    <property type="project" value="TreeGrafter"/>
</dbReference>
<gene>
    <name evidence="7" type="primary">ORF201207</name>
    <name evidence="8" type="synonym">ORF201285</name>
</gene>
<feature type="domain" description="CLIC N-terminal" evidence="6">
    <location>
        <begin position="10"/>
        <end position="93"/>
    </location>
</feature>
<keyword evidence="5" id="KW-0472">Membrane</keyword>
<comment type="subcellular location">
    <subcellularLocation>
        <location evidence="1">Membrane</location>
        <topology evidence="1">Single-pass membrane protein</topology>
    </subcellularLocation>
</comment>
<dbReference type="InterPro" id="IPR036249">
    <property type="entry name" value="Thioredoxin-like_sf"/>
</dbReference>
<accession>A0A0B7BNP4</accession>
<evidence type="ECO:0000256" key="2">
    <source>
        <dbReference type="ARBA" id="ARBA00007655"/>
    </source>
</evidence>
<dbReference type="SUPFAM" id="SSF52833">
    <property type="entry name" value="Thioredoxin-like"/>
    <property type="match status" value="1"/>
</dbReference>
<dbReference type="GO" id="GO:0005254">
    <property type="term" value="F:chloride channel activity"/>
    <property type="evidence" value="ECO:0007669"/>
    <property type="project" value="TreeGrafter"/>
</dbReference>
<evidence type="ECO:0000256" key="3">
    <source>
        <dbReference type="ARBA" id="ARBA00022692"/>
    </source>
</evidence>
<dbReference type="Pfam" id="PF22441">
    <property type="entry name" value="CLIC-like_N"/>
    <property type="match status" value="1"/>
</dbReference>
<dbReference type="Pfam" id="PF13410">
    <property type="entry name" value="GST_C_2"/>
    <property type="match status" value="1"/>
</dbReference>
<evidence type="ECO:0000256" key="1">
    <source>
        <dbReference type="ARBA" id="ARBA00004167"/>
    </source>
</evidence>
<keyword evidence="4" id="KW-1133">Transmembrane helix</keyword>
<sequence length="250" mass="28678">MSSEVKPSSHVILYVRAGWDGKGYGACPFSQRFYMVLDLKAKGASLTYDIITVNTARPPPEFRKFANRLPVLKHGEEVVMDTEEIQKYLDANFPKPDIRYTNPDAHTACLDVFSKFSFFIKNVSHTPEPLVKELSHLDSFLSRSDNKFLCGDDLTSLDCNVLPKLQHIRVASKGFKDFDIPTSLTSLWRYLENAYNNDTFRKTCPSDQEIVHHWSEKKETTPLPEDKMKFYSVEAPPRFTLEVPKYVNGK</sequence>
<evidence type="ECO:0000256" key="4">
    <source>
        <dbReference type="ARBA" id="ARBA00022989"/>
    </source>
</evidence>
<dbReference type="InterPro" id="IPR053823">
    <property type="entry name" value="CLIC_N"/>
</dbReference>
<dbReference type="GO" id="GO:0016324">
    <property type="term" value="C:apical plasma membrane"/>
    <property type="evidence" value="ECO:0007669"/>
    <property type="project" value="TreeGrafter"/>
</dbReference>
<proteinExistence type="inferred from homology"/>
<dbReference type="AlphaFoldDB" id="A0A0B7BNP4"/>
<dbReference type="EMBL" id="HACG01047647">
    <property type="protein sequence ID" value="CEK94512.1"/>
    <property type="molecule type" value="Transcribed_RNA"/>
</dbReference>
<evidence type="ECO:0000256" key="5">
    <source>
        <dbReference type="ARBA" id="ARBA00023136"/>
    </source>
</evidence>
<dbReference type="Gene3D" id="1.20.1050.10">
    <property type="match status" value="1"/>
</dbReference>
<protein>
    <recommendedName>
        <fullName evidence="6">CLIC N-terminal domain-containing protein</fullName>
    </recommendedName>
</protein>
<dbReference type="EMBL" id="HACG01047655">
    <property type="protein sequence ID" value="CEK94520.1"/>
    <property type="molecule type" value="Transcribed_RNA"/>
</dbReference>
<dbReference type="InterPro" id="IPR036282">
    <property type="entry name" value="Glutathione-S-Trfase_C_sf"/>
</dbReference>
<evidence type="ECO:0000313" key="8">
    <source>
        <dbReference type="EMBL" id="CEK94520.1"/>
    </source>
</evidence>
<dbReference type="SUPFAM" id="SSF47616">
    <property type="entry name" value="GST C-terminal domain-like"/>
    <property type="match status" value="1"/>
</dbReference>
<evidence type="ECO:0000259" key="6">
    <source>
        <dbReference type="Pfam" id="PF22441"/>
    </source>
</evidence>